<dbReference type="EMBL" id="MVHS01000016">
    <property type="protein sequence ID" value="ORA71043.1"/>
    <property type="molecule type" value="Genomic_DNA"/>
</dbReference>
<protein>
    <submittedName>
        <fullName evidence="1">Uncharacterized protein</fullName>
    </submittedName>
</protein>
<gene>
    <name evidence="1" type="ORF">BST26_09185</name>
</gene>
<dbReference type="AlphaFoldDB" id="A0A1X0DF78"/>
<dbReference type="RefSeq" id="WP_083030467.1">
    <property type="nucleotide sequence ID" value="NZ_MVHS01000016.1"/>
</dbReference>
<keyword evidence="2" id="KW-1185">Reference proteome</keyword>
<reference evidence="1 2" key="1">
    <citation type="submission" date="2016-12" db="EMBL/GenBank/DDBJ databases">
        <title>The new phylogeny of genus Mycobacterium.</title>
        <authorList>
            <person name="Tortoli E."/>
            <person name="Trovato A."/>
            <person name="Cirillo D.M."/>
        </authorList>
    </citation>
    <scope>NUCLEOTIDE SEQUENCE [LARGE SCALE GENOMIC DNA]</scope>
    <source>
        <strain evidence="1 2">DSM 45130</strain>
    </source>
</reference>
<dbReference type="OrthoDB" id="5188961at2"/>
<dbReference type="Proteomes" id="UP000192801">
    <property type="component" value="Unassembled WGS sequence"/>
</dbReference>
<organism evidence="1 2">
    <name type="scientific">Mycolicibacterium insubricum</name>
    <dbReference type="NCBI Taxonomy" id="444597"/>
    <lineage>
        <taxon>Bacteria</taxon>
        <taxon>Bacillati</taxon>
        <taxon>Actinomycetota</taxon>
        <taxon>Actinomycetes</taxon>
        <taxon>Mycobacteriales</taxon>
        <taxon>Mycobacteriaceae</taxon>
        <taxon>Mycolicibacterium</taxon>
    </lineage>
</organism>
<name>A0A1X0DF78_9MYCO</name>
<accession>A0A1X0DF78</accession>
<proteinExistence type="predicted"/>
<evidence type="ECO:0000313" key="1">
    <source>
        <dbReference type="EMBL" id="ORA71043.1"/>
    </source>
</evidence>
<dbReference type="STRING" id="444597.BST26_09185"/>
<evidence type="ECO:0000313" key="2">
    <source>
        <dbReference type="Proteomes" id="UP000192801"/>
    </source>
</evidence>
<comment type="caution">
    <text evidence="1">The sequence shown here is derived from an EMBL/GenBank/DDBJ whole genome shotgun (WGS) entry which is preliminary data.</text>
</comment>
<sequence>MWCPSVSLALWGNAWLAGRAAPDDVLDALSLWAPHHRVTAYDLGAANRTGLPWPDVDDAGVVSILQVLRMAAGARTGRPALSLVLPVPGDVRGLPPGSAFAADALAVGEAVRIESEDGAIGLVPEYGETEDAYGDEPEPDGSLSWTVYSLPSGPAAEQFDLGAAELELRSAVRTAAEQLTTLRAGGPGANVEDPRELVEQLLAADREHAAPDHAPDRALRVLDTAAQVDAILTVSEGMTPISIQSSSGVQLAGAALQPLSLVVRTARLAAVDAILRSAWQV</sequence>